<evidence type="ECO:0000313" key="1">
    <source>
        <dbReference type="EMBL" id="GAA2381981.1"/>
    </source>
</evidence>
<dbReference type="EMBL" id="BAAARV010000088">
    <property type="protein sequence ID" value="GAA2381981.1"/>
    <property type="molecule type" value="Genomic_DNA"/>
</dbReference>
<proteinExistence type="predicted"/>
<sequence>MNKTTKVYLVLLPILLLAVAGVALYSKFVLNADNVTNAKTGDCVRDAPEDKDEPFRLVACTDAGAKYKVLAVLGTGGGRCADVAGASTSTTTDDSNIVCMGAKDVDPAKAINVAKEGDCVDLDPAEPQRADCASKEADHKVLKRVENVLSFQSDGACHNVPGADKSYSWDWKGSSDISKKVDGMTVDVVLCLGPLPAH</sequence>
<dbReference type="Proteomes" id="UP001501444">
    <property type="component" value="Unassembled WGS sequence"/>
</dbReference>
<keyword evidence="2" id="KW-1185">Reference proteome</keyword>
<protein>
    <recommendedName>
        <fullName evidence="3">Secreted protein</fullName>
    </recommendedName>
</protein>
<accession>A0ABP5UJH1</accession>
<reference evidence="2" key="1">
    <citation type="journal article" date="2019" name="Int. J. Syst. Evol. Microbiol.">
        <title>The Global Catalogue of Microorganisms (GCM) 10K type strain sequencing project: providing services to taxonomists for standard genome sequencing and annotation.</title>
        <authorList>
            <consortium name="The Broad Institute Genomics Platform"/>
            <consortium name="The Broad Institute Genome Sequencing Center for Infectious Disease"/>
            <person name="Wu L."/>
            <person name="Ma J."/>
        </authorList>
    </citation>
    <scope>NUCLEOTIDE SEQUENCE [LARGE SCALE GENOMIC DNA]</scope>
    <source>
        <strain evidence="2">JCM 3272</strain>
    </source>
</reference>
<organism evidence="1 2">
    <name type="scientific">Dactylosporangium salmoneum</name>
    <dbReference type="NCBI Taxonomy" id="53361"/>
    <lineage>
        <taxon>Bacteria</taxon>
        <taxon>Bacillati</taxon>
        <taxon>Actinomycetota</taxon>
        <taxon>Actinomycetes</taxon>
        <taxon>Micromonosporales</taxon>
        <taxon>Micromonosporaceae</taxon>
        <taxon>Dactylosporangium</taxon>
    </lineage>
</organism>
<evidence type="ECO:0008006" key="3">
    <source>
        <dbReference type="Google" id="ProtNLM"/>
    </source>
</evidence>
<comment type="caution">
    <text evidence="1">The sequence shown here is derived from an EMBL/GenBank/DDBJ whole genome shotgun (WGS) entry which is preliminary data.</text>
</comment>
<name>A0ABP5UJH1_9ACTN</name>
<evidence type="ECO:0000313" key="2">
    <source>
        <dbReference type="Proteomes" id="UP001501444"/>
    </source>
</evidence>
<gene>
    <name evidence="1" type="ORF">GCM10010170_090090</name>
</gene>
<dbReference type="RefSeq" id="WP_344618809.1">
    <property type="nucleotide sequence ID" value="NZ_BAAARV010000088.1"/>
</dbReference>